<evidence type="ECO:0000313" key="2">
    <source>
        <dbReference type="EMBL" id="RIY01480.1"/>
    </source>
</evidence>
<dbReference type="Proteomes" id="UP000265750">
    <property type="component" value="Unassembled WGS sequence"/>
</dbReference>
<organism evidence="2 3">
    <name type="scientific">Aureimonas flava</name>
    <dbReference type="NCBI Taxonomy" id="2320271"/>
    <lineage>
        <taxon>Bacteria</taxon>
        <taxon>Pseudomonadati</taxon>
        <taxon>Pseudomonadota</taxon>
        <taxon>Alphaproteobacteria</taxon>
        <taxon>Hyphomicrobiales</taxon>
        <taxon>Aurantimonadaceae</taxon>
        <taxon>Aureimonas</taxon>
    </lineage>
</organism>
<accession>A0A3A1WK04</accession>
<reference evidence="3" key="1">
    <citation type="submission" date="2018-09" db="EMBL/GenBank/DDBJ databases">
        <authorList>
            <person name="Tuo L."/>
        </authorList>
    </citation>
    <scope>NUCLEOTIDE SEQUENCE [LARGE SCALE GENOMIC DNA]</scope>
    <source>
        <strain evidence="3">M2BS4Y-1</strain>
    </source>
</reference>
<gene>
    <name evidence="2" type="ORF">D3218_09015</name>
</gene>
<sequence length="309" mass="34738">MSPPPWVKFFPSDFLADTRGMSASEIGVYITMVAMMYDRQGGIPYEPARLARVCGASNSMFAKIIQSLTDSGKLRLADGLLISDRALAEDLERTVRIEKAREAGKASGRSRTLHAKKSEGRSAILHPETANGRFPASGAVGEEKGQRKQDEERTDVQRPLNLDGNSERTNQNQSQISEYVEAHASTSQARATHSFDDWWERYPRKVAINHARRAYAAAIDGGASPEDLADGLERYRRDKPRDHQWCNPSNWLDQGRWLDQPEPPHLHAQRLRPKSGSQRMLDELARYTGETPSEPEQGPVIDGYVQRRE</sequence>
<dbReference type="Pfam" id="PF07120">
    <property type="entry name" value="DUF1376"/>
    <property type="match status" value="1"/>
</dbReference>
<evidence type="ECO:0000256" key="1">
    <source>
        <dbReference type="SAM" id="MobiDB-lite"/>
    </source>
</evidence>
<feature type="region of interest" description="Disordered" evidence="1">
    <location>
        <begin position="258"/>
        <end position="309"/>
    </location>
</feature>
<keyword evidence="3" id="KW-1185">Reference proteome</keyword>
<feature type="region of interest" description="Disordered" evidence="1">
    <location>
        <begin position="101"/>
        <end position="174"/>
    </location>
</feature>
<dbReference type="OrthoDB" id="7914044at2"/>
<dbReference type="RefSeq" id="WP_119539681.1">
    <property type="nucleotide sequence ID" value="NZ_QYRN01000004.1"/>
</dbReference>
<name>A0A3A1WK04_9HYPH</name>
<feature type="compositionally biased region" description="Basic and acidic residues" evidence="1">
    <location>
        <begin position="141"/>
        <end position="156"/>
    </location>
</feature>
<dbReference type="InterPro" id="IPR010781">
    <property type="entry name" value="DUF1376"/>
</dbReference>
<dbReference type="AlphaFoldDB" id="A0A3A1WK04"/>
<proteinExistence type="predicted"/>
<evidence type="ECO:0000313" key="3">
    <source>
        <dbReference type="Proteomes" id="UP000265750"/>
    </source>
</evidence>
<protein>
    <submittedName>
        <fullName evidence="2">DUF1376 domain-containing protein</fullName>
    </submittedName>
</protein>
<comment type="caution">
    <text evidence="2">The sequence shown here is derived from an EMBL/GenBank/DDBJ whole genome shotgun (WGS) entry which is preliminary data.</text>
</comment>
<dbReference type="EMBL" id="QYRN01000004">
    <property type="protein sequence ID" value="RIY01480.1"/>
    <property type="molecule type" value="Genomic_DNA"/>
</dbReference>
<feature type="compositionally biased region" description="Polar residues" evidence="1">
    <location>
        <begin position="163"/>
        <end position="174"/>
    </location>
</feature>